<evidence type="ECO:0000256" key="4">
    <source>
        <dbReference type="ARBA" id="ARBA00022884"/>
    </source>
</evidence>
<keyword evidence="2 5" id="KW-0678">Repressor</keyword>
<protein>
    <recommendedName>
        <fullName evidence="5">Translational regulator CsrA</fullName>
    </recommendedName>
</protein>
<dbReference type="PANTHER" id="PTHR34984">
    <property type="entry name" value="CARBON STORAGE REGULATOR"/>
    <property type="match status" value="1"/>
</dbReference>
<dbReference type="Pfam" id="PF02599">
    <property type="entry name" value="CsrA"/>
    <property type="match status" value="1"/>
</dbReference>
<dbReference type="GO" id="GO:1902208">
    <property type="term" value="P:regulation of bacterial-type flagellum assembly"/>
    <property type="evidence" value="ECO:0007669"/>
    <property type="project" value="UniProtKB-UniRule"/>
</dbReference>
<keyword evidence="1 5" id="KW-0963">Cytoplasm</keyword>
<dbReference type="PANTHER" id="PTHR34984:SF1">
    <property type="entry name" value="CARBON STORAGE REGULATOR"/>
    <property type="match status" value="1"/>
</dbReference>
<dbReference type="GO" id="GO:0045947">
    <property type="term" value="P:negative regulation of translational initiation"/>
    <property type="evidence" value="ECO:0007669"/>
    <property type="project" value="UniProtKB-UniRule"/>
</dbReference>
<keyword evidence="4 5" id="KW-0694">RNA-binding</keyword>
<dbReference type="InterPro" id="IPR003751">
    <property type="entry name" value="CsrA"/>
</dbReference>
<evidence type="ECO:0000313" key="6">
    <source>
        <dbReference type="EMBL" id="SDZ75819.1"/>
    </source>
</evidence>
<name>A0A1H3VM43_9BACT</name>
<gene>
    <name evidence="5" type="primary">csrA</name>
    <name evidence="6" type="ORF">SAMN05660420_00154</name>
</gene>
<dbReference type="GO" id="GO:0044781">
    <property type="term" value="P:bacterial-type flagellum organization"/>
    <property type="evidence" value="ECO:0007669"/>
    <property type="project" value="UniProtKB-KW"/>
</dbReference>
<dbReference type="NCBIfam" id="TIGR00202">
    <property type="entry name" value="csrA"/>
    <property type="match status" value="1"/>
</dbReference>
<dbReference type="SUPFAM" id="SSF117130">
    <property type="entry name" value="CsrA-like"/>
    <property type="match status" value="1"/>
</dbReference>
<reference evidence="6 7" key="1">
    <citation type="submission" date="2016-10" db="EMBL/GenBank/DDBJ databases">
        <authorList>
            <person name="de Groot N.N."/>
        </authorList>
    </citation>
    <scope>NUCLEOTIDE SEQUENCE [LARGE SCALE GENOMIC DNA]</scope>
    <source>
        <strain evidence="6 7">DSM 7343</strain>
    </source>
</reference>
<evidence type="ECO:0000256" key="5">
    <source>
        <dbReference type="HAMAP-Rule" id="MF_00167"/>
    </source>
</evidence>
<dbReference type="InterPro" id="IPR036107">
    <property type="entry name" value="CsrA_sf"/>
</dbReference>
<organism evidence="6 7">
    <name type="scientific">Desulfuromusa kysingii</name>
    <dbReference type="NCBI Taxonomy" id="37625"/>
    <lineage>
        <taxon>Bacteria</taxon>
        <taxon>Pseudomonadati</taxon>
        <taxon>Thermodesulfobacteriota</taxon>
        <taxon>Desulfuromonadia</taxon>
        <taxon>Desulfuromonadales</taxon>
        <taxon>Geopsychrobacteraceae</taxon>
        <taxon>Desulfuromusa</taxon>
    </lineage>
</organism>
<dbReference type="GO" id="GO:0048027">
    <property type="term" value="F:mRNA 5'-UTR binding"/>
    <property type="evidence" value="ECO:0007669"/>
    <property type="project" value="UniProtKB-UniRule"/>
</dbReference>
<dbReference type="RefSeq" id="WP_092344027.1">
    <property type="nucleotide sequence ID" value="NZ_FNQN01000001.1"/>
</dbReference>
<dbReference type="FunFam" id="2.60.40.4380:FF:000002">
    <property type="entry name" value="Translational regulator CsrA"/>
    <property type="match status" value="1"/>
</dbReference>
<sequence>MLVLTRKAGEGIIIGDDIKITVVELKGGGVRIGIDAPREMKVHRQEVFDRIKQENKEATQWDIADLNELSNMLNAGRKK</sequence>
<evidence type="ECO:0000256" key="2">
    <source>
        <dbReference type="ARBA" id="ARBA00022491"/>
    </source>
</evidence>
<keyword evidence="3 5" id="KW-0810">Translation regulation</keyword>
<comment type="similarity">
    <text evidence="5">Belongs to the CsrA/RsmA family.</text>
</comment>
<dbReference type="GO" id="GO:0005829">
    <property type="term" value="C:cytosol"/>
    <property type="evidence" value="ECO:0007669"/>
    <property type="project" value="TreeGrafter"/>
</dbReference>
<dbReference type="AlphaFoldDB" id="A0A1H3VM43"/>
<keyword evidence="5" id="KW-1005">Bacterial flagellum biogenesis</keyword>
<dbReference type="EMBL" id="FNQN01000001">
    <property type="protein sequence ID" value="SDZ75819.1"/>
    <property type="molecule type" value="Genomic_DNA"/>
</dbReference>
<evidence type="ECO:0000256" key="1">
    <source>
        <dbReference type="ARBA" id="ARBA00022490"/>
    </source>
</evidence>
<dbReference type="OrthoDB" id="9809061at2"/>
<dbReference type="GO" id="GO:0006109">
    <property type="term" value="P:regulation of carbohydrate metabolic process"/>
    <property type="evidence" value="ECO:0007669"/>
    <property type="project" value="InterPro"/>
</dbReference>
<dbReference type="HAMAP" id="MF_00167">
    <property type="entry name" value="CsrA"/>
    <property type="match status" value="1"/>
</dbReference>
<dbReference type="STRING" id="37625.SAMN05660420_00154"/>
<evidence type="ECO:0000256" key="3">
    <source>
        <dbReference type="ARBA" id="ARBA00022845"/>
    </source>
</evidence>
<evidence type="ECO:0000313" key="7">
    <source>
        <dbReference type="Proteomes" id="UP000199409"/>
    </source>
</evidence>
<keyword evidence="7" id="KW-1185">Reference proteome</keyword>
<comment type="function">
    <text evidence="5">A translational regulator that binds mRNA to regulate translation initiation and/or mRNA stability. Usually binds in the 5'-UTR at or near the Shine-Dalgarno sequence preventing ribosome-binding, thus repressing translation. Its main target seems to be the major flagellin gene, while its function is anatagonized by FliW.</text>
</comment>
<accession>A0A1H3VM43</accession>
<comment type="subunit">
    <text evidence="5">Homodimer; the beta-strands of each monomer intercalate to form a hydrophobic core, while the alpha-helices form wings that extend away from the core.</text>
</comment>
<dbReference type="NCBIfam" id="NF002469">
    <property type="entry name" value="PRK01712.1"/>
    <property type="match status" value="1"/>
</dbReference>
<dbReference type="GO" id="GO:0006402">
    <property type="term" value="P:mRNA catabolic process"/>
    <property type="evidence" value="ECO:0007669"/>
    <property type="project" value="InterPro"/>
</dbReference>
<comment type="subcellular location">
    <subcellularLocation>
        <location evidence="5">Cytoplasm</location>
    </subcellularLocation>
</comment>
<dbReference type="Proteomes" id="UP000199409">
    <property type="component" value="Unassembled WGS sequence"/>
</dbReference>
<proteinExistence type="inferred from homology"/>
<dbReference type="Gene3D" id="2.60.40.4380">
    <property type="entry name" value="Translational regulator CsrA"/>
    <property type="match status" value="1"/>
</dbReference>